<dbReference type="InterPro" id="IPR034154">
    <property type="entry name" value="TOPRIM_DnaG/twinkle"/>
</dbReference>
<proteinExistence type="predicted"/>
<protein>
    <submittedName>
        <fullName evidence="1">Putative DNA primase</fullName>
    </submittedName>
</protein>
<name>A0A0S4TY16_RALSL</name>
<dbReference type="Gene3D" id="3.40.1360.10">
    <property type="match status" value="1"/>
</dbReference>
<evidence type="ECO:0000313" key="1">
    <source>
        <dbReference type="EMBL" id="CUV14659.1"/>
    </source>
</evidence>
<dbReference type="CDD" id="cd01029">
    <property type="entry name" value="TOPRIM_primases"/>
    <property type="match status" value="1"/>
</dbReference>
<sequence>MLDPKDWLAQAQSLDEGRSTRTSHGCGPGRVLAVYHHADRWSAYCFRCAEAGIVDKPVESLSERIARRAKEKEVDDALQQSVTLPSPVNFDVDTWPSEARVWLYKAALDRSDIAKLGVYLHEPSSRVVVPVFERGNLVYWQARSVDGRQPKYINPTVNRQRLVAKFGRGDPLVLTEDVLSAYRVGQHTEAWSLMGTKLTDYIATDILKRGGRVVVWLDPDWQYPAGKRPGVIAAKKITNQLRSMGVQVERIDSRADPKLLSRREITQCLKSTDASTAIEPTGGAS</sequence>
<reference evidence="1" key="1">
    <citation type="submission" date="2015-10" db="EMBL/GenBank/DDBJ databases">
        <authorList>
            <person name="Gilbert D.G."/>
        </authorList>
    </citation>
    <scope>NUCLEOTIDE SEQUENCE</scope>
    <source>
        <strain evidence="1">Phyl III-seqv23</strain>
    </source>
</reference>
<dbReference type="SUPFAM" id="SSF56731">
    <property type="entry name" value="DNA primase core"/>
    <property type="match status" value="1"/>
</dbReference>
<gene>
    <name evidence="1" type="ORF">RUN39_v1_920074</name>
</gene>
<dbReference type="AlphaFoldDB" id="A0A0S4TY16"/>
<organism evidence="1">
    <name type="scientific">Ralstonia solanacearum</name>
    <name type="common">Pseudomonas solanacearum</name>
    <dbReference type="NCBI Taxonomy" id="305"/>
    <lineage>
        <taxon>Bacteria</taxon>
        <taxon>Pseudomonadati</taxon>
        <taxon>Pseudomonadota</taxon>
        <taxon>Betaproteobacteria</taxon>
        <taxon>Burkholderiales</taxon>
        <taxon>Burkholderiaceae</taxon>
        <taxon>Ralstonia</taxon>
        <taxon>Ralstonia solanacearum species complex</taxon>
    </lineage>
</organism>
<dbReference type="EMBL" id="LN899819">
    <property type="protein sequence ID" value="CUV14659.1"/>
    <property type="molecule type" value="Genomic_DNA"/>
</dbReference>
<accession>A0A0S4TY16</accession>